<feature type="region of interest" description="Disordered" evidence="1">
    <location>
        <begin position="117"/>
        <end position="149"/>
    </location>
</feature>
<accession>A0A3N4I9G0</accession>
<dbReference type="AlphaFoldDB" id="A0A3N4I9G0"/>
<reference evidence="2 3" key="1">
    <citation type="journal article" date="2018" name="Nat. Ecol. Evol.">
        <title>Pezizomycetes genomes reveal the molecular basis of ectomycorrhizal truffle lifestyle.</title>
        <authorList>
            <person name="Murat C."/>
            <person name="Payen T."/>
            <person name="Noel B."/>
            <person name="Kuo A."/>
            <person name="Morin E."/>
            <person name="Chen J."/>
            <person name="Kohler A."/>
            <person name="Krizsan K."/>
            <person name="Balestrini R."/>
            <person name="Da Silva C."/>
            <person name="Montanini B."/>
            <person name="Hainaut M."/>
            <person name="Levati E."/>
            <person name="Barry K.W."/>
            <person name="Belfiori B."/>
            <person name="Cichocki N."/>
            <person name="Clum A."/>
            <person name="Dockter R.B."/>
            <person name="Fauchery L."/>
            <person name="Guy J."/>
            <person name="Iotti M."/>
            <person name="Le Tacon F."/>
            <person name="Lindquist E.A."/>
            <person name="Lipzen A."/>
            <person name="Malagnac F."/>
            <person name="Mello A."/>
            <person name="Molinier V."/>
            <person name="Miyauchi S."/>
            <person name="Poulain J."/>
            <person name="Riccioni C."/>
            <person name="Rubini A."/>
            <person name="Sitrit Y."/>
            <person name="Splivallo R."/>
            <person name="Traeger S."/>
            <person name="Wang M."/>
            <person name="Zifcakova L."/>
            <person name="Wipf D."/>
            <person name="Zambonelli A."/>
            <person name="Paolocci F."/>
            <person name="Nowrousian M."/>
            <person name="Ottonello S."/>
            <person name="Baldrian P."/>
            <person name="Spatafora J.W."/>
            <person name="Henrissat B."/>
            <person name="Nagy L.G."/>
            <person name="Aury J.M."/>
            <person name="Wincker P."/>
            <person name="Grigoriev I.V."/>
            <person name="Bonfante P."/>
            <person name="Martin F.M."/>
        </authorList>
    </citation>
    <scope>NUCLEOTIDE SEQUENCE [LARGE SCALE GENOMIC DNA]</scope>
    <source>
        <strain evidence="2 3">RN42</strain>
    </source>
</reference>
<name>A0A3N4I9G0_ASCIM</name>
<feature type="compositionally biased region" description="Basic and acidic residues" evidence="1">
    <location>
        <begin position="138"/>
        <end position="149"/>
    </location>
</feature>
<sequence length="149" mass="16025">MSSTSDKPATPLPATSAPPPNQPDSQPQNTNLFGTIRNYADQQFTSARQYADHQLTSILQSVFGLPSSNSAPNTSNWAVFDDKDGDATPTEEENLRRIAANRTRSVSSGILEEVQTKGAFERGNASGNGGLRVSSEIEAARRNSESGRR</sequence>
<proteinExistence type="predicted"/>
<protein>
    <submittedName>
        <fullName evidence="2">Uncharacterized protein</fullName>
    </submittedName>
</protein>
<evidence type="ECO:0000313" key="2">
    <source>
        <dbReference type="EMBL" id="RPA82086.1"/>
    </source>
</evidence>
<keyword evidence="3" id="KW-1185">Reference proteome</keyword>
<dbReference type="Proteomes" id="UP000275078">
    <property type="component" value="Unassembled WGS sequence"/>
</dbReference>
<feature type="region of interest" description="Disordered" evidence="1">
    <location>
        <begin position="1"/>
        <end position="32"/>
    </location>
</feature>
<feature type="region of interest" description="Disordered" evidence="1">
    <location>
        <begin position="68"/>
        <end position="91"/>
    </location>
</feature>
<dbReference type="EMBL" id="ML119674">
    <property type="protein sequence ID" value="RPA82086.1"/>
    <property type="molecule type" value="Genomic_DNA"/>
</dbReference>
<feature type="compositionally biased region" description="Polar residues" evidence="1">
    <location>
        <begin position="68"/>
        <end position="77"/>
    </location>
</feature>
<evidence type="ECO:0000313" key="3">
    <source>
        <dbReference type="Proteomes" id="UP000275078"/>
    </source>
</evidence>
<organism evidence="2 3">
    <name type="scientific">Ascobolus immersus RN42</name>
    <dbReference type="NCBI Taxonomy" id="1160509"/>
    <lineage>
        <taxon>Eukaryota</taxon>
        <taxon>Fungi</taxon>
        <taxon>Dikarya</taxon>
        <taxon>Ascomycota</taxon>
        <taxon>Pezizomycotina</taxon>
        <taxon>Pezizomycetes</taxon>
        <taxon>Pezizales</taxon>
        <taxon>Ascobolaceae</taxon>
        <taxon>Ascobolus</taxon>
    </lineage>
</organism>
<gene>
    <name evidence="2" type="ORF">BJ508DRAFT_305984</name>
</gene>
<evidence type="ECO:0000256" key="1">
    <source>
        <dbReference type="SAM" id="MobiDB-lite"/>
    </source>
</evidence>
<dbReference type="OrthoDB" id="4586300at2759"/>